<organism evidence="2 3">
    <name type="scientific">Bacterioplanoides pacificum</name>
    <dbReference type="NCBI Taxonomy" id="1171596"/>
    <lineage>
        <taxon>Bacteria</taxon>
        <taxon>Pseudomonadati</taxon>
        <taxon>Pseudomonadota</taxon>
        <taxon>Gammaproteobacteria</taxon>
        <taxon>Oceanospirillales</taxon>
        <taxon>Oceanospirillaceae</taxon>
        <taxon>Bacterioplanoides</taxon>
    </lineage>
</organism>
<feature type="chain" id="PRO_5047460181" description="Outer membrane protein beta-barrel domain-containing protein" evidence="1">
    <location>
        <begin position="19"/>
        <end position="202"/>
    </location>
</feature>
<dbReference type="Proteomes" id="UP001595722">
    <property type="component" value="Unassembled WGS sequence"/>
</dbReference>
<keyword evidence="3" id="KW-1185">Reference proteome</keyword>
<dbReference type="RefSeq" id="WP_376865642.1">
    <property type="nucleotide sequence ID" value="NZ_JBHRYB010000005.1"/>
</dbReference>
<proteinExistence type="predicted"/>
<protein>
    <recommendedName>
        <fullName evidence="4">Outer membrane protein beta-barrel domain-containing protein</fullName>
    </recommendedName>
</protein>
<evidence type="ECO:0000256" key="1">
    <source>
        <dbReference type="SAM" id="SignalP"/>
    </source>
</evidence>
<evidence type="ECO:0008006" key="4">
    <source>
        <dbReference type="Google" id="ProtNLM"/>
    </source>
</evidence>
<gene>
    <name evidence="2" type="ORF">ACFOMG_06965</name>
</gene>
<dbReference type="EMBL" id="JBHRYB010000005">
    <property type="protein sequence ID" value="MFC3679850.1"/>
    <property type="molecule type" value="Genomic_DNA"/>
</dbReference>
<sequence length="202" mass="22396">MKWFTAFWLSLLAVSVSAETTDIYQPDSLVAGVTEQQDISRRLGSWGVGVGQVARERLPAMNQFNVSGRYFAGERWYVLAGLQLSEFSDELITADNGEVLVKKDVTAVTATTGLGYQLMQGSASFSGNSTYPWQLGTEAYVGEQYTGDSSGRYLGIGISWQLLVDDYWLALEWKSFQVDDKALQQADIDKGMQWGISFGSFY</sequence>
<keyword evidence="1" id="KW-0732">Signal</keyword>
<comment type="caution">
    <text evidence="2">The sequence shown here is derived from an EMBL/GenBank/DDBJ whole genome shotgun (WGS) entry which is preliminary data.</text>
</comment>
<name>A0ABV7VQN9_9GAMM</name>
<evidence type="ECO:0000313" key="2">
    <source>
        <dbReference type="EMBL" id="MFC3679850.1"/>
    </source>
</evidence>
<reference evidence="3" key="1">
    <citation type="journal article" date="2019" name="Int. J. Syst. Evol. Microbiol.">
        <title>The Global Catalogue of Microorganisms (GCM) 10K type strain sequencing project: providing services to taxonomists for standard genome sequencing and annotation.</title>
        <authorList>
            <consortium name="The Broad Institute Genomics Platform"/>
            <consortium name="The Broad Institute Genome Sequencing Center for Infectious Disease"/>
            <person name="Wu L."/>
            <person name="Ma J."/>
        </authorList>
    </citation>
    <scope>NUCLEOTIDE SEQUENCE [LARGE SCALE GENOMIC DNA]</scope>
    <source>
        <strain evidence="3">KCTC 42424</strain>
    </source>
</reference>
<feature type="signal peptide" evidence="1">
    <location>
        <begin position="1"/>
        <end position="18"/>
    </location>
</feature>
<evidence type="ECO:0000313" key="3">
    <source>
        <dbReference type="Proteomes" id="UP001595722"/>
    </source>
</evidence>
<accession>A0ABV7VQN9</accession>